<dbReference type="CDD" id="cd01903">
    <property type="entry name" value="Ntn_AC_NAAA"/>
    <property type="match status" value="1"/>
</dbReference>
<dbReference type="FunFam" id="3.60.60.10:FF:000003">
    <property type="entry name" value="N-acylethanolamine-hydrolyzing acid amidase"/>
    <property type="match status" value="1"/>
</dbReference>
<dbReference type="PANTHER" id="PTHR28583:SF4">
    <property type="entry name" value="N-ACYLETHANOLAMINE-HYDROLYZING ACID AMIDASE"/>
    <property type="match status" value="1"/>
</dbReference>
<dbReference type="GO" id="GO:0017040">
    <property type="term" value="F:N-acylsphingosine amidohydrolase activity"/>
    <property type="evidence" value="ECO:0007669"/>
    <property type="project" value="UniProtKB-EC"/>
</dbReference>
<dbReference type="Pfam" id="PF15508">
    <property type="entry name" value="NAAA-beta"/>
    <property type="match status" value="1"/>
</dbReference>
<dbReference type="KEGG" id="gsh:117358008"/>
<keyword evidence="12" id="KW-0865">Zymogen</keyword>
<dbReference type="RefSeq" id="XP_033795310.1">
    <property type="nucleotide sequence ID" value="XM_033939419.1"/>
</dbReference>
<comment type="catalytic activity">
    <reaction evidence="20">
        <text>N-dodecanoylethanolamine + H2O = dodecanoate + ethanolamine</text>
        <dbReference type="Rhea" id="RHEA:45456"/>
        <dbReference type="ChEBI" id="CHEBI:15377"/>
        <dbReference type="ChEBI" id="CHEBI:18262"/>
        <dbReference type="ChEBI" id="CHEBI:57603"/>
        <dbReference type="ChEBI" id="CHEBI:85263"/>
    </reaction>
    <physiologicalReaction direction="left-to-right" evidence="20">
        <dbReference type="Rhea" id="RHEA:45457"/>
    </physiologicalReaction>
</comment>
<evidence type="ECO:0000256" key="13">
    <source>
        <dbReference type="ARBA" id="ARBA00023180"/>
    </source>
</evidence>
<evidence type="ECO:0000256" key="1">
    <source>
        <dbReference type="ARBA" id="ARBA00004170"/>
    </source>
</evidence>
<evidence type="ECO:0000256" key="22">
    <source>
        <dbReference type="ARBA" id="ARBA00048166"/>
    </source>
</evidence>
<keyword evidence="13" id="KW-0325">Glycoprotein</keyword>
<comment type="subcellular location">
    <subcellularLocation>
        <location evidence="2">Lysosome</location>
    </subcellularLocation>
    <subcellularLocation>
        <location evidence="1">Membrane</location>
        <topology evidence="1">Peripheral membrane protein</topology>
    </subcellularLocation>
</comment>
<keyword evidence="6 28" id="KW-0732">Signal</keyword>
<keyword evidence="11" id="KW-0472">Membrane</keyword>
<comment type="similarity">
    <text evidence="4 26">Belongs to the acid ceramidase family.</text>
</comment>
<comment type="catalytic activity">
    <reaction evidence="22">
        <text>N-hexadecanoylethanolamine + H2O = ethanolamine + hexadecanoate</text>
        <dbReference type="Rhea" id="RHEA:45064"/>
        <dbReference type="ChEBI" id="CHEBI:7896"/>
        <dbReference type="ChEBI" id="CHEBI:15377"/>
        <dbReference type="ChEBI" id="CHEBI:57603"/>
        <dbReference type="ChEBI" id="CHEBI:71464"/>
    </reaction>
    <physiologicalReaction direction="left-to-right" evidence="22">
        <dbReference type="Rhea" id="RHEA:45065"/>
    </physiologicalReaction>
</comment>
<organism evidence="31 32">
    <name type="scientific">Geotrypetes seraphini</name>
    <name type="common">Gaboon caecilian</name>
    <name type="synonym">Caecilia seraphini</name>
    <dbReference type="NCBI Taxonomy" id="260995"/>
    <lineage>
        <taxon>Eukaryota</taxon>
        <taxon>Metazoa</taxon>
        <taxon>Chordata</taxon>
        <taxon>Craniata</taxon>
        <taxon>Vertebrata</taxon>
        <taxon>Euteleostomi</taxon>
        <taxon>Amphibia</taxon>
        <taxon>Gymnophiona</taxon>
        <taxon>Geotrypetes</taxon>
    </lineage>
</organism>
<accession>A0A6P8QHJ0</accession>
<name>A0A6P8QHJ0_GEOSA</name>
<dbReference type="GO" id="GO:0016042">
    <property type="term" value="P:lipid catabolic process"/>
    <property type="evidence" value="ECO:0007669"/>
    <property type="project" value="UniProtKB-KW"/>
</dbReference>
<dbReference type="EC" id="3.5.1.23" evidence="5"/>
<dbReference type="GeneID" id="117358008"/>
<dbReference type="EC" id="3.5.1.60" evidence="16"/>
<evidence type="ECO:0000259" key="29">
    <source>
        <dbReference type="Pfam" id="PF02275"/>
    </source>
</evidence>
<keyword evidence="7 26" id="KW-0378">Hydrolase</keyword>
<evidence type="ECO:0000256" key="20">
    <source>
        <dbReference type="ARBA" id="ARBA00047719"/>
    </source>
</evidence>
<evidence type="ECO:0000259" key="30">
    <source>
        <dbReference type="Pfam" id="PF15508"/>
    </source>
</evidence>
<proteinExistence type="inferred from homology"/>
<feature type="domain" description="Acid ceramidase N-terminal" evidence="30">
    <location>
        <begin position="26"/>
        <end position="84"/>
    </location>
</feature>
<evidence type="ECO:0000256" key="8">
    <source>
        <dbReference type="ARBA" id="ARBA00022832"/>
    </source>
</evidence>
<comment type="catalytic activity">
    <reaction evidence="25">
        <text>N-tetradecanoylethanolamine + H2O = tetradecanoate + ethanolamine</text>
        <dbReference type="Rhea" id="RHEA:45452"/>
        <dbReference type="ChEBI" id="CHEBI:15377"/>
        <dbReference type="ChEBI" id="CHEBI:30807"/>
        <dbReference type="ChEBI" id="CHEBI:57603"/>
        <dbReference type="ChEBI" id="CHEBI:85262"/>
    </reaction>
    <physiologicalReaction direction="left-to-right" evidence="25">
        <dbReference type="Rhea" id="RHEA:45453"/>
    </physiologicalReaction>
</comment>
<keyword evidence="14" id="KW-0458">Lysosome</keyword>
<feature type="chain" id="PRO_5028176244" description="N-acylethanolamine-hydrolyzing acid amidase" evidence="28">
    <location>
        <begin position="23"/>
        <end position="362"/>
    </location>
</feature>
<dbReference type="InterPro" id="IPR016699">
    <property type="entry name" value="Acid_ceramidase-like"/>
</dbReference>
<dbReference type="Gene3D" id="3.60.60.10">
    <property type="entry name" value="Penicillin V Acylase, Chain A"/>
    <property type="match status" value="1"/>
</dbReference>
<evidence type="ECO:0000256" key="21">
    <source>
        <dbReference type="ARBA" id="ARBA00047993"/>
    </source>
</evidence>
<protein>
    <recommendedName>
        <fullName evidence="17">N-acylethanolamine-hydrolyzing acid amidase</fullName>
        <ecNumber evidence="5">3.5.1.23</ecNumber>
        <ecNumber evidence="16">3.5.1.60</ecNumber>
    </recommendedName>
    <alternativeName>
        <fullName evidence="18">Acylsphingosine deacylase NAAA</fullName>
    </alternativeName>
</protein>
<evidence type="ECO:0000256" key="28">
    <source>
        <dbReference type="SAM" id="SignalP"/>
    </source>
</evidence>
<sequence>MGSLTRIMLPLLLFCLGCCCCGQDSAPPLVRVNLDRNPRFRWEHALSLHDPAYLRECMDTIIRVMAPNWVHDIARLMANELERFIHKDYAEEIRGISATLRVNVGDAFLLNLCYEASMYCTSIVAEDGNGTIYHGRNLDYDFADYLRNLTIDVKFEKNNRVKYIGTTFIGYVGLWTGLSPHKFSISGNQRGQGNWWKNAITALLLHGHPVSWLIRDVLSEAEDFQSAVMILTKTTIIADVYYIVGGILPKEGVVITRNRNGPADIWPLDPLNGEWFRVETNYDHWQTPPPFDDRRTPAIKALNATGQENINNVTLYKVLSVKPILNELTIYTTIMCATQPDLYSTRIRKNTVSAEESSKPRF</sequence>
<evidence type="ECO:0000256" key="14">
    <source>
        <dbReference type="ARBA" id="ARBA00023228"/>
    </source>
</evidence>
<keyword evidence="8" id="KW-0276">Fatty acid metabolism</keyword>
<evidence type="ECO:0000256" key="3">
    <source>
        <dbReference type="ARBA" id="ARBA00004872"/>
    </source>
</evidence>
<dbReference type="GO" id="GO:0047412">
    <property type="term" value="F:N-(long-chain-acyl)ethanolamine deacylase activity"/>
    <property type="evidence" value="ECO:0007669"/>
    <property type="project" value="UniProtKB-EC"/>
</dbReference>
<dbReference type="GO" id="GO:0006631">
    <property type="term" value="P:fatty acid metabolic process"/>
    <property type="evidence" value="ECO:0007669"/>
    <property type="project" value="UniProtKB-KW"/>
</dbReference>
<evidence type="ECO:0000256" key="5">
    <source>
        <dbReference type="ARBA" id="ARBA00011891"/>
    </source>
</evidence>
<dbReference type="AlphaFoldDB" id="A0A6P8QHJ0"/>
<comment type="catalytic activity">
    <reaction evidence="24">
        <text>an N-acylsphing-4-enine + H2O = sphing-4-enine + a fatty acid</text>
        <dbReference type="Rhea" id="RHEA:20856"/>
        <dbReference type="ChEBI" id="CHEBI:15377"/>
        <dbReference type="ChEBI" id="CHEBI:28868"/>
        <dbReference type="ChEBI" id="CHEBI:52639"/>
        <dbReference type="ChEBI" id="CHEBI:57756"/>
        <dbReference type="EC" id="3.5.1.23"/>
    </reaction>
    <physiologicalReaction direction="left-to-right" evidence="24">
        <dbReference type="Rhea" id="RHEA:20857"/>
    </physiologicalReaction>
</comment>
<evidence type="ECO:0000256" key="6">
    <source>
        <dbReference type="ARBA" id="ARBA00022729"/>
    </source>
</evidence>
<evidence type="ECO:0000256" key="25">
    <source>
        <dbReference type="ARBA" id="ARBA00048716"/>
    </source>
</evidence>
<comment type="pathway">
    <text evidence="3">Lipid metabolism; fatty acid metabolism.</text>
</comment>
<dbReference type="Proteomes" id="UP000515159">
    <property type="component" value="Chromosome 1"/>
</dbReference>
<feature type="domain" description="Choloylglycine hydrolase/NAAA C-terminal" evidence="29">
    <location>
        <begin position="120"/>
        <end position="248"/>
    </location>
</feature>
<evidence type="ECO:0000256" key="15">
    <source>
        <dbReference type="ARBA" id="ARBA00038527"/>
    </source>
</evidence>
<evidence type="ECO:0000256" key="27">
    <source>
        <dbReference type="PIRSR" id="PIRSR017632-1"/>
    </source>
</evidence>
<dbReference type="GO" id="GO:0017064">
    <property type="term" value="F:fatty acid amide hydrolase activity"/>
    <property type="evidence" value="ECO:0007669"/>
    <property type="project" value="InterPro"/>
</dbReference>
<evidence type="ECO:0000256" key="16">
    <source>
        <dbReference type="ARBA" id="ARBA00039046"/>
    </source>
</evidence>
<evidence type="ECO:0000256" key="7">
    <source>
        <dbReference type="ARBA" id="ARBA00022801"/>
    </source>
</evidence>
<evidence type="ECO:0000256" key="24">
    <source>
        <dbReference type="ARBA" id="ARBA00048323"/>
    </source>
</evidence>
<comment type="subunit">
    <text evidence="15">Heterodimer of an alpha and a beta subunit, produced by autocatalytic cleavage.</text>
</comment>
<gene>
    <name evidence="32" type="primary">NAAA</name>
</gene>
<evidence type="ECO:0000256" key="9">
    <source>
        <dbReference type="ARBA" id="ARBA00022963"/>
    </source>
</evidence>
<evidence type="ECO:0000313" key="31">
    <source>
        <dbReference type="Proteomes" id="UP000515159"/>
    </source>
</evidence>
<dbReference type="FunCoup" id="A0A6P8QHJ0">
    <property type="interactions" value="235"/>
</dbReference>
<feature type="active site" description="Nucleophile" evidence="27">
    <location>
        <position position="120"/>
    </location>
</feature>
<dbReference type="Pfam" id="PF02275">
    <property type="entry name" value="CBAH"/>
    <property type="match status" value="1"/>
</dbReference>
<evidence type="ECO:0000256" key="11">
    <source>
        <dbReference type="ARBA" id="ARBA00023136"/>
    </source>
</evidence>
<dbReference type="InterPro" id="IPR029132">
    <property type="entry name" value="CBAH/NAAA_C"/>
</dbReference>
<dbReference type="CTD" id="27163"/>
<comment type="catalytic activity">
    <reaction evidence="23">
        <text>N-hexadecanoylsphing-4-enine + H2O = sphing-4-enine + hexadecanoate</text>
        <dbReference type="Rhea" id="RHEA:38891"/>
        <dbReference type="ChEBI" id="CHEBI:7896"/>
        <dbReference type="ChEBI" id="CHEBI:15377"/>
        <dbReference type="ChEBI" id="CHEBI:57756"/>
        <dbReference type="ChEBI" id="CHEBI:72959"/>
    </reaction>
    <physiologicalReaction direction="left-to-right" evidence="23">
        <dbReference type="Rhea" id="RHEA:38892"/>
    </physiologicalReaction>
</comment>
<dbReference type="InterPro" id="IPR029130">
    <property type="entry name" value="Acid_ceramidase_N"/>
</dbReference>
<dbReference type="PANTHER" id="PTHR28583">
    <property type="entry name" value="ACID AMIDASE"/>
    <property type="match status" value="1"/>
</dbReference>
<evidence type="ECO:0000256" key="2">
    <source>
        <dbReference type="ARBA" id="ARBA00004371"/>
    </source>
</evidence>
<evidence type="ECO:0000256" key="18">
    <source>
        <dbReference type="ARBA" id="ARBA00042519"/>
    </source>
</evidence>
<evidence type="ECO:0000313" key="32">
    <source>
        <dbReference type="RefSeq" id="XP_033795310.1"/>
    </source>
</evidence>
<dbReference type="OrthoDB" id="5273684at2759"/>
<dbReference type="GO" id="GO:0005764">
    <property type="term" value="C:lysosome"/>
    <property type="evidence" value="ECO:0007669"/>
    <property type="project" value="UniProtKB-SubCell"/>
</dbReference>
<keyword evidence="9" id="KW-0442">Lipid degradation</keyword>
<evidence type="ECO:0000256" key="19">
    <source>
        <dbReference type="ARBA" id="ARBA00047347"/>
    </source>
</evidence>
<evidence type="ECO:0000256" key="17">
    <source>
        <dbReference type="ARBA" id="ARBA00040404"/>
    </source>
</evidence>
<dbReference type="PIRSF" id="PIRSF017632">
    <property type="entry name" value="Acid_ceramidase-like"/>
    <property type="match status" value="1"/>
</dbReference>
<evidence type="ECO:0000256" key="23">
    <source>
        <dbReference type="ARBA" id="ARBA00048217"/>
    </source>
</evidence>
<keyword evidence="31" id="KW-1185">Reference proteome</keyword>
<keyword evidence="10 26" id="KW-0443">Lipid metabolism</keyword>
<evidence type="ECO:0000256" key="10">
    <source>
        <dbReference type="ARBA" id="ARBA00023098"/>
    </source>
</evidence>
<feature type="signal peptide" evidence="28">
    <location>
        <begin position="1"/>
        <end position="22"/>
    </location>
</feature>
<comment type="catalytic activity">
    <reaction evidence="21">
        <text>N-dodecanoylsphing-4-enine + H2O = dodecanoate + sphing-4-enine</text>
        <dbReference type="Rhea" id="RHEA:41291"/>
        <dbReference type="ChEBI" id="CHEBI:15377"/>
        <dbReference type="ChEBI" id="CHEBI:18262"/>
        <dbReference type="ChEBI" id="CHEBI:57756"/>
        <dbReference type="ChEBI" id="CHEBI:72956"/>
    </reaction>
    <physiologicalReaction direction="left-to-right" evidence="21">
        <dbReference type="Rhea" id="RHEA:41292"/>
    </physiologicalReaction>
</comment>
<comment type="catalytic activity">
    <reaction evidence="19">
        <text>an N-(long-chain fatty acyl)ethanolamine + H2O = a long-chain fatty acid + ethanolamine</text>
        <dbReference type="Rhea" id="RHEA:17505"/>
        <dbReference type="ChEBI" id="CHEBI:15377"/>
        <dbReference type="ChEBI" id="CHEBI:15897"/>
        <dbReference type="ChEBI" id="CHEBI:57560"/>
        <dbReference type="ChEBI" id="CHEBI:57603"/>
        <dbReference type="EC" id="3.5.1.60"/>
    </reaction>
    <physiologicalReaction direction="left-to-right" evidence="19">
        <dbReference type="Rhea" id="RHEA:17506"/>
    </physiologicalReaction>
</comment>
<dbReference type="InParanoid" id="A0A6P8QHJ0"/>
<dbReference type="GO" id="GO:0016020">
    <property type="term" value="C:membrane"/>
    <property type="evidence" value="ECO:0007669"/>
    <property type="project" value="UniProtKB-SubCell"/>
</dbReference>
<reference evidence="32" key="1">
    <citation type="submission" date="2025-08" db="UniProtKB">
        <authorList>
            <consortium name="RefSeq"/>
        </authorList>
    </citation>
    <scope>IDENTIFICATION</scope>
</reference>
<evidence type="ECO:0000256" key="12">
    <source>
        <dbReference type="ARBA" id="ARBA00023145"/>
    </source>
</evidence>
<evidence type="ECO:0000256" key="26">
    <source>
        <dbReference type="PIRNR" id="PIRNR017632"/>
    </source>
</evidence>
<evidence type="ECO:0000256" key="4">
    <source>
        <dbReference type="ARBA" id="ARBA00005730"/>
    </source>
</evidence>